<name>A0A381X1N5_9ZZZZ</name>
<dbReference type="InterPro" id="IPR021953">
    <property type="entry name" value="DUF3570"/>
</dbReference>
<dbReference type="EMBL" id="UINC01013555">
    <property type="protein sequence ID" value="SVA58482.1"/>
    <property type="molecule type" value="Genomic_DNA"/>
</dbReference>
<feature type="non-terminal residue" evidence="1">
    <location>
        <position position="380"/>
    </location>
</feature>
<proteinExistence type="predicted"/>
<protein>
    <recommendedName>
        <fullName evidence="2">DUF3570 domain-containing protein</fullName>
    </recommendedName>
</protein>
<dbReference type="Pfam" id="PF12094">
    <property type="entry name" value="DUF3570"/>
    <property type="match status" value="1"/>
</dbReference>
<evidence type="ECO:0000313" key="1">
    <source>
        <dbReference type="EMBL" id="SVA58482.1"/>
    </source>
</evidence>
<reference evidence="1" key="1">
    <citation type="submission" date="2018-05" db="EMBL/GenBank/DDBJ databases">
        <authorList>
            <person name="Lanie J.A."/>
            <person name="Ng W.-L."/>
            <person name="Kazmierczak K.M."/>
            <person name="Andrzejewski T.M."/>
            <person name="Davidsen T.M."/>
            <person name="Wayne K.J."/>
            <person name="Tettelin H."/>
            <person name="Glass J.I."/>
            <person name="Rusch D."/>
            <person name="Podicherti R."/>
            <person name="Tsui H.-C.T."/>
            <person name="Winkler M.E."/>
        </authorList>
    </citation>
    <scope>NUCLEOTIDE SEQUENCE</scope>
</reference>
<dbReference type="AlphaFoldDB" id="A0A381X1N5"/>
<gene>
    <name evidence="1" type="ORF">METZ01_LOCUS111336</name>
</gene>
<sequence length="380" mass="41932">VTTKPSPSLIALSTTALALPGIATADAPPSQSNVSYKFSNYLEDDLSRSEVPFGDLGRYDIDVHQFQLIAPIDRSFSLQVDVNYESLTGASPWFTSQGVNGAPIVNLSGASGIRDARTEISVGSSYYLSNGSLSGNIGYSEEDDYRAKYLGLSGERHFNNDMTTVSLGLSYSSDDIFPTDAKVFNRVISENKHSTSAVISVSQIITQVSSYQIALSLTEQSGFLSDPYKLKDIRPNNRTQIAITNSYRHFFISANAAWHVNYRYYHDDFGISSHTFDMRWYQNLRPLIQLVPSVRYYSQSAADFFVNVDNFLKPPSVYQSSDHRLSAFGAFSGGLSFVANLGSWTATLTAERYVSNNSYSAYEVTQPSTALVSYNRISLG</sequence>
<evidence type="ECO:0008006" key="2">
    <source>
        <dbReference type="Google" id="ProtNLM"/>
    </source>
</evidence>
<feature type="non-terminal residue" evidence="1">
    <location>
        <position position="1"/>
    </location>
</feature>
<accession>A0A381X1N5</accession>
<organism evidence="1">
    <name type="scientific">marine metagenome</name>
    <dbReference type="NCBI Taxonomy" id="408172"/>
    <lineage>
        <taxon>unclassified sequences</taxon>
        <taxon>metagenomes</taxon>
        <taxon>ecological metagenomes</taxon>
    </lineage>
</organism>